<dbReference type="RefSeq" id="WP_089219382.1">
    <property type="nucleotide sequence ID" value="NZ_FZOS01000008.1"/>
</dbReference>
<proteinExistence type="predicted"/>
<gene>
    <name evidence="1" type="ORF">SAMN06295912_10892</name>
</gene>
<evidence type="ECO:0000313" key="1">
    <source>
        <dbReference type="EMBL" id="SNS52576.1"/>
    </source>
</evidence>
<evidence type="ECO:0008006" key="3">
    <source>
        <dbReference type="Google" id="ProtNLM"/>
    </source>
</evidence>
<keyword evidence="2" id="KW-1185">Reference proteome</keyword>
<dbReference type="AlphaFoldDB" id="A0A239F6R2"/>
<reference evidence="2" key="1">
    <citation type="submission" date="2017-06" db="EMBL/GenBank/DDBJ databases">
        <authorList>
            <person name="Varghese N."/>
            <person name="Submissions S."/>
        </authorList>
    </citation>
    <scope>NUCLEOTIDE SEQUENCE [LARGE SCALE GENOMIC DNA]</scope>
    <source>
        <strain evidence="2">LNB2</strain>
    </source>
</reference>
<accession>A0A239F6R2</accession>
<evidence type="ECO:0000313" key="2">
    <source>
        <dbReference type="Proteomes" id="UP000198281"/>
    </source>
</evidence>
<protein>
    <recommendedName>
        <fullName evidence="3">DUF2946 domain-containing protein</fullName>
    </recommendedName>
</protein>
<sequence length="133" mass="13102">MRGMASAQAAGGRGGFAVMLVALALLMRLLVPAGWMPATDGRAITLCTGMGAVEMWVAADGTIHEKAPVQPGKTTENCVFAALGVAILAPDTGTVVAPPAIAAAPAVALLAAVAIGRGLAAPPPPPTGPPVRF</sequence>
<name>A0A239F6R2_9SPHN</name>
<dbReference type="Proteomes" id="UP000198281">
    <property type="component" value="Unassembled WGS sequence"/>
</dbReference>
<dbReference type="EMBL" id="FZOS01000008">
    <property type="protein sequence ID" value="SNS52576.1"/>
    <property type="molecule type" value="Genomic_DNA"/>
</dbReference>
<dbReference type="OrthoDB" id="7570555at2"/>
<organism evidence="1 2">
    <name type="scientific">Edaphosphingomonas laterariae</name>
    <dbReference type="NCBI Taxonomy" id="861865"/>
    <lineage>
        <taxon>Bacteria</taxon>
        <taxon>Pseudomonadati</taxon>
        <taxon>Pseudomonadota</taxon>
        <taxon>Alphaproteobacteria</taxon>
        <taxon>Sphingomonadales</taxon>
        <taxon>Rhizorhabdaceae</taxon>
        <taxon>Edaphosphingomonas</taxon>
    </lineage>
</organism>